<dbReference type="Pfam" id="PF02686">
    <property type="entry name" value="GatC"/>
    <property type="match status" value="1"/>
</dbReference>
<comment type="similarity">
    <text evidence="1">Belongs to the GatC family.</text>
</comment>
<dbReference type="EMBL" id="CP104213">
    <property type="protein sequence ID" value="UWX63742.1"/>
    <property type="molecule type" value="Genomic_DNA"/>
</dbReference>
<comment type="subunit">
    <text evidence="1">Heterotrimer of A, B and C subunits.</text>
</comment>
<dbReference type="Proteomes" id="UP001060261">
    <property type="component" value="Chromosome"/>
</dbReference>
<evidence type="ECO:0000256" key="1">
    <source>
        <dbReference type="HAMAP-Rule" id="MF_00122"/>
    </source>
</evidence>
<dbReference type="SUPFAM" id="SSF141000">
    <property type="entry name" value="Glu-tRNAGln amidotransferase C subunit"/>
    <property type="match status" value="1"/>
</dbReference>
<dbReference type="NCBIfam" id="TIGR00135">
    <property type="entry name" value="gatC"/>
    <property type="match status" value="1"/>
</dbReference>
<dbReference type="InterPro" id="IPR003837">
    <property type="entry name" value="GatC"/>
</dbReference>
<keyword evidence="1" id="KW-0648">Protein biosynthesis</keyword>
<organism evidence="2 3">
    <name type="scientific">Deinococcus rubellus</name>
    <dbReference type="NCBI Taxonomy" id="1889240"/>
    <lineage>
        <taxon>Bacteria</taxon>
        <taxon>Thermotogati</taxon>
        <taxon>Deinococcota</taxon>
        <taxon>Deinococci</taxon>
        <taxon>Deinococcales</taxon>
        <taxon>Deinococcaceae</taxon>
        <taxon>Deinococcus</taxon>
    </lineage>
</organism>
<name>A0ABY5YH66_9DEIO</name>
<proteinExistence type="inferred from homology"/>
<reference evidence="2" key="1">
    <citation type="submission" date="2022-09" db="EMBL/GenBank/DDBJ databases">
        <title>genome sequence of Deinococcus rubellus.</title>
        <authorList>
            <person name="Srinivasan S."/>
        </authorList>
    </citation>
    <scope>NUCLEOTIDE SEQUENCE</scope>
    <source>
        <strain evidence="2">Ant6</strain>
    </source>
</reference>
<sequence>MIDAAEMNHLTELARLDLAEGEAEQLRGELNAILGYFEQLQAVDTTGVEEMQRPVALVNVMRDDVPGEMLAHAALEQLAPEMQGGFVKVPRTVETE</sequence>
<dbReference type="EC" id="6.3.5.-" evidence="1"/>
<evidence type="ECO:0000313" key="3">
    <source>
        <dbReference type="Proteomes" id="UP001060261"/>
    </source>
</evidence>
<keyword evidence="1" id="KW-0067">ATP-binding</keyword>
<comment type="catalytic activity">
    <reaction evidence="1">
        <text>L-glutamyl-tRNA(Gln) + L-glutamine + ATP + H2O = L-glutaminyl-tRNA(Gln) + L-glutamate + ADP + phosphate + H(+)</text>
        <dbReference type="Rhea" id="RHEA:17521"/>
        <dbReference type="Rhea" id="RHEA-COMP:9681"/>
        <dbReference type="Rhea" id="RHEA-COMP:9684"/>
        <dbReference type="ChEBI" id="CHEBI:15377"/>
        <dbReference type="ChEBI" id="CHEBI:15378"/>
        <dbReference type="ChEBI" id="CHEBI:29985"/>
        <dbReference type="ChEBI" id="CHEBI:30616"/>
        <dbReference type="ChEBI" id="CHEBI:43474"/>
        <dbReference type="ChEBI" id="CHEBI:58359"/>
        <dbReference type="ChEBI" id="CHEBI:78520"/>
        <dbReference type="ChEBI" id="CHEBI:78521"/>
        <dbReference type="ChEBI" id="CHEBI:456216"/>
    </reaction>
</comment>
<dbReference type="InterPro" id="IPR036113">
    <property type="entry name" value="Asp/Glu-ADT_sf_sub_c"/>
</dbReference>
<accession>A0ABY5YH66</accession>
<evidence type="ECO:0000313" key="2">
    <source>
        <dbReference type="EMBL" id="UWX63742.1"/>
    </source>
</evidence>
<dbReference type="PANTHER" id="PTHR15004">
    <property type="entry name" value="GLUTAMYL-TRNA(GLN) AMIDOTRANSFERASE SUBUNIT C, MITOCHONDRIAL"/>
    <property type="match status" value="1"/>
</dbReference>
<comment type="function">
    <text evidence="1">Allows the formation of correctly charged Asn-tRNA(Asn) or Gln-tRNA(Gln) through the transamidation of misacylated Asp-tRNA(Asn) or Glu-tRNA(Gln) in organisms which lack either or both of asparaginyl-tRNA or glutaminyl-tRNA synthetases. The reaction takes place in the presence of glutamine and ATP through an activated phospho-Asp-tRNA(Asn) or phospho-Glu-tRNA(Gln).</text>
</comment>
<dbReference type="HAMAP" id="MF_00122">
    <property type="entry name" value="GatC"/>
    <property type="match status" value="1"/>
</dbReference>
<gene>
    <name evidence="1 2" type="primary">gatC</name>
    <name evidence="2" type="ORF">N0D28_13550</name>
</gene>
<protein>
    <recommendedName>
        <fullName evidence="1">Aspartyl/glutamyl-tRNA(Asn/Gln) amidotransferase subunit C</fullName>
        <shortName evidence="1">Asp/Glu-ADT subunit C</shortName>
        <ecNumber evidence="1">6.3.5.-</ecNumber>
    </recommendedName>
</protein>
<comment type="catalytic activity">
    <reaction evidence="1">
        <text>L-aspartyl-tRNA(Asn) + L-glutamine + ATP + H2O = L-asparaginyl-tRNA(Asn) + L-glutamate + ADP + phosphate + 2 H(+)</text>
        <dbReference type="Rhea" id="RHEA:14513"/>
        <dbReference type="Rhea" id="RHEA-COMP:9674"/>
        <dbReference type="Rhea" id="RHEA-COMP:9677"/>
        <dbReference type="ChEBI" id="CHEBI:15377"/>
        <dbReference type="ChEBI" id="CHEBI:15378"/>
        <dbReference type="ChEBI" id="CHEBI:29985"/>
        <dbReference type="ChEBI" id="CHEBI:30616"/>
        <dbReference type="ChEBI" id="CHEBI:43474"/>
        <dbReference type="ChEBI" id="CHEBI:58359"/>
        <dbReference type="ChEBI" id="CHEBI:78515"/>
        <dbReference type="ChEBI" id="CHEBI:78516"/>
        <dbReference type="ChEBI" id="CHEBI:456216"/>
    </reaction>
</comment>
<keyword evidence="1" id="KW-0547">Nucleotide-binding</keyword>
<dbReference type="RefSeq" id="WP_260560022.1">
    <property type="nucleotide sequence ID" value="NZ_BAABEC010000074.1"/>
</dbReference>
<keyword evidence="1" id="KW-0436">Ligase</keyword>
<dbReference type="PANTHER" id="PTHR15004:SF0">
    <property type="entry name" value="GLUTAMYL-TRNA(GLN) AMIDOTRANSFERASE SUBUNIT C, MITOCHONDRIAL"/>
    <property type="match status" value="1"/>
</dbReference>
<keyword evidence="3" id="KW-1185">Reference proteome</keyword>
<dbReference type="Gene3D" id="1.10.20.60">
    <property type="entry name" value="Glu-tRNAGln amidotransferase C subunit, N-terminal domain"/>
    <property type="match status" value="1"/>
</dbReference>